<evidence type="ECO:0000256" key="1">
    <source>
        <dbReference type="SAM" id="MobiDB-lite"/>
    </source>
</evidence>
<accession>A0ABP7UFE4</accession>
<dbReference type="Proteomes" id="UP001424459">
    <property type="component" value="Unassembled WGS sequence"/>
</dbReference>
<name>A0ABP7UFE4_9SPHN</name>
<organism evidence="3 4">
    <name type="scientific">Sphingomonas rosea</name>
    <dbReference type="NCBI Taxonomy" id="335605"/>
    <lineage>
        <taxon>Bacteria</taxon>
        <taxon>Pseudomonadati</taxon>
        <taxon>Pseudomonadota</taxon>
        <taxon>Alphaproteobacteria</taxon>
        <taxon>Sphingomonadales</taxon>
        <taxon>Sphingomonadaceae</taxon>
        <taxon>Sphingomonas</taxon>
    </lineage>
</organism>
<evidence type="ECO:0000313" key="3">
    <source>
        <dbReference type="EMBL" id="GAA4042253.1"/>
    </source>
</evidence>
<reference evidence="4" key="1">
    <citation type="journal article" date="2019" name="Int. J. Syst. Evol. Microbiol.">
        <title>The Global Catalogue of Microorganisms (GCM) 10K type strain sequencing project: providing services to taxonomists for standard genome sequencing and annotation.</title>
        <authorList>
            <consortium name="The Broad Institute Genomics Platform"/>
            <consortium name="The Broad Institute Genome Sequencing Center for Infectious Disease"/>
            <person name="Wu L."/>
            <person name="Ma J."/>
        </authorList>
    </citation>
    <scope>NUCLEOTIDE SEQUENCE [LARGE SCALE GENOMIC DNA]</scope>
    <source>
        <strain evidence="4">JCM 17564</strain>
    </source>
</reference>
<dbReference type="InterPro" id="IPR012495">
    <property type="entry name" value="TadE-like_dom"/>
</dbReference>
<feature type="domain" description="TadE-like" evidence="2">
    <location>
        <begin position="15"/>
        <end position="55"/>
    </location>
</feature>
<feature type="compositionally biased region" description="Basic and acidic residues" evidence="1">
    <location>
        <begin position="124"/>
        <end position="133"/>
    </location>
</feature>
<evidence type="ECO:0000313" key="4">
    <source>
        <dbReference type="Proteomes" id="UP001424459"/>
    </source>
</evidence>
<feature type="region of interest" description="Disordered" evidence="1">
    <location>
        <begin position="124"/>
        <end position="150"/>
    </location>
</feature>
<sequence>MLNLNLRSLRADQGGAAFVEFAIAAPLFVLMLTGGFELTNLALTHLRLNRAAETLADNASRIPTQVDEFDLGQVFEGVELQGKSIDLENKGRIILSSLEDNGKGGSAKGQKIAWQRCDGKKVKEPKYGREGKGASDNALKDGVGPPGRKVSAPAGTAVMYAEVVYDYEPILWKGIIPSKEIRYEAAFNVRERDQLGITNSKGKPPKTC</sequence>
<keyword evidence="4" id="KW-1185">Reference proteome</keyword>
<gene>
    <name evidence="3" type="ORF">GCM10022281_24220</name>
</gene>
<dbReference type="Pfam" id="PF07811">
    <property type="entry name" value="TadE"/>
    <property type="match status" value="1"/>
</dbReference>
<dbReference type="EMBL" id="BAABBR010000001">
    <property type="protein sequence ID" value="GAA4042253.1"/>
    <property type="molecule type" value="Genomic_DNA"/>
</dbReference>
<proteinExistence type="predicted"/>
<dbReference type="RefSeq" id="WP_344697354.1">
    <property type="nucleotide sequence ID" value="NZ_BAABBR010000001.1"/>
</dbReference>
<protein>
    <recommendedName>
        <fullName evidence="2">TadE-like domain-containing protein</fullName>
    </recommendedName>
</protein>
<evidence type="ECO:0000259" key="2">
    <source>
        <dbReference type="Pfam" id="PF07811"/>
    </source>
</evidence>
<comment type="caution">
    <text evidence="3">The sequence shown here is derived from an EMBL/GenBank/DDBJ whole genome shotgun (WGS) entry which is preliminary data.</text>
</comment>